<protein>
    <submittedName>
        <fullName evidence="3">Secreted protein</fullName>
    </submittedName>
</protein>
<reference evidence="3" key="2">
    <citation type="submission" date="2019-09" db="UniProtKB">
        <authorList>
            <consortium name="WormBaseParasite"/>
        </authorList>
    </citation>
    <scope>IDENTIFICATION</scope>
</reference>
<gene>
    <name evidence="1" type="ORF">HPBE_LOCUS3753</name>
</gene>
<evidence type="ECO:0000313" key="3">
    <source>
        <dbReference type="WBParaSite" id="HPBE_0000375201-mRNA-1"/>
    </source>
</evidence>
<accession>A0A3P7YLE9</accession>
<dbReference type="WBParaSite" id="HPBE_0000375201-mRNA-1">
    <property type="protein sequence ID" value="HPBE_0000375201-mRNA-1"/>
    <property type="gene ID" value="HPBE_0000375201"/>
</dbReference>
<dbReference type="AlphaFoldDB" id="A0A183FC60"/>
<dbReference type="Proteomes" id="UP000050761">
    <property type="component" value="Unassembled WGS sequence"/>
</dbReference>
<evidence type="ECO:0000313" key="1">
    <source>
        <dbReference type="EMBL" id="VDO42138.1"/>
    </source>
</evidence>
<evidence type="ECO:0000313" key="2">
    <source>
        <dbReference type="Proteomes" id="UP000050761"/>
    </source>
</evidence>
<sequence>MSVDIPFFGDPLPTCLIVCGGFPDLICFLLFPETVNLVLELLYFFLQLPHLRFLLFFETFELAMELFYSFLQLRRQLFLVVHMFLRHIQLSCQRLVGTFCFWVLLHYRLFHGPEKMAPIIDGHLKSAFLLI</sequence>
<dbReference type="EMBL" id="UZAH01014048">
    <property type="protein sequence ID" value="VDO42138.1"/>
    <property type="molecule type" value="Genomic_DNA"/>
</dbReference>
<reference evidence="1 2" key="1">
    <citation type="submission" date="2018-11" db="EMBL/GenBank/DDBJ databases">
        <authorList>
            <consortium name="Pathogen Informatics"/>
        </authorList>
    </citation>
    <scope>NUCLEOTIDE SEQUENCE [LARGE SCALE GENOMIC DNA]</scope>
</reference>
<accession>A0A183FC60</accession>
<organism evidence="2 3">
    <name type="scientific">Heligmosomoides polygyrus</name>
    <name type="common">Parasitic roundworm</name>
    <dbReference type="NCBI Taxonomy" id="6339"/>
    <lineage>
        <taxon>Eukaryota</taxon>
        <taxon>Metazoa</taxon>
        <taxon>Ecdysozoa</taxon>
        <taxon>Nematoda</taxon>
        <taxon>Chromadorea</taxon>
        <taxon>Rhabditida</taxon>
        <taxon>Rhabditina</taxon>
        <taxon>Rhabditomorpha</taxon>
        <taxon>Strongyloidea</taxon>
        <taxon>Heligmosomidae</taxon>
        <taxon>Heligmosomoides</taxon>
    </lineage>
</organism>
<keyword evidence="2" id="KW-1185">Reference proteome</keyword>
<name>A0A183FC60_HELPZ</name>
<proteinExistence type="predicted"/>